<evidence type="ECO:0000313" key="1">
    <source>
        <dbReference type="EMBL" id="KAI0040240.1"/>
    </source>
</evidence>
<reference evidence="1" key="2">
    <citation type="journal article" date="2022" name="New Phytol.">
        <title>Evolutionary transition to the ectomycorrhizal habit in the genomes of a hyperdiverse lineage of mushroom-forming fungi.</title>
        <authorList>
            <person name="Looney B."/>
            <person name="Miyauchi S."/>
            <person name="Morin E."/>
            <person name="Drula E."/>
            <person name="Courty P.E."/>
            <person name="Kohler A."/>
            <person name="Kuo A."/>
            <person name="LaButti K."/>
            <person name="Pangilinan J."/>
            <person name="Lipzen A."/>
            <person name="Riley R."/>
            <person name="Andreopoulos W."/>
            <person name="He G."/>
            <person name="Johnson J."/>
            <person name="Nolan M."/>
            <person name="Tritt A."/>
            <person name="Barry K.W."/>
            <person name="Grigoriev I.V."/>
            <person name="Nagy L.G."/>
            <person name="Hibbett D."/>
            <person name="Henrissat B."/>
            <person name="Matheny P.B."/>
            <person name="Labbe J."/>
            <person name="Martin F.M."/>
        </authorList>
    </citation>
    <scope>NUCLEOTIDE SEQUENCE</scope>
    <source>
        <strain evidence="1">FP105234-sp</strain>
    </source>
</reference>
<comment type="caution">
    <text evidence="1">The sequence shown here is derived from an EMBL/GenBank/DDBJ whole genome shotgun (WGS) entry which is preliminary data.</text>
</comment>
<dbReference type="EMBL" id="MU276214">
    <property type="protein sequence ID" value="KAI0040240.1"/>
    <property type="molecule type" value="Genomic_DNA"/>
</dbReference>
<protein>
    <submittedName>
        <fullName evidence="1">Uncharacterized protein</fullName>
    </submittedName>
</protein>
<accession>A0ACB8R809</accession>
<dbReference type="Proteomes" id="UP000814033">
    <property type="component" value="Unassembled WGS sequence"/>
</dbReference>
<gene>
    <name evidence="1" type="ORF">FA95DRAFT_1611951</name>
</gene>
<reference evidence="1" key="1">
    <citation type="submission" date="2021-02" db="EMBL/GenBank/DDBJ databases">
        <authorList>
            <consortium name="DOE Joint Genome Institute"/>
            <person name="Ahrendt S."/>
            <person name="Looney B.P."/>
            <person name="Miyauchi S."/>
            <person name="Morin E."/>
            <person name="Drula E."/>
            <person name="Courty P.E."/>
            <person name="Chicoki N."/>
            <person name="Fauchery L."/>
            <person name="Kohler A."/>
            <person name="Kuo A."/>
            <person name="Labutti K."/>
            <person name="Pangilinan J."/>
            <person name="Lipzen A."/>
            <person name="Riley R."/>
            <person name="Andreopoulos W."/>
            <person name="He G."/>
            <person name="Johnson J."/>
            <person name="Barry K.W."/>
            <person name="Grigoriev I.V."/>
            <person name="Nagy L."/>
            <person name="Hibbett D."/>
            <person name="Henrissat B."/>
            <person name="Matheny P.B."/>
            <person name="Labbe J."/>
            <person name="Martin F."/>
        </authorList>
    </citation>
    <scope>NUCLEOTIDE SEQUENCE</scope>
    <source>
        <strain evidence="1">FP105234-sp</strain>
    </source>
</reference>
<proteinExistence type="predicted"/>
<sequence length="552" mass="61548">MSHLFENPRDPSETSRAPGSHWRVLETEPPLGTTPFRSSSSTGETNFAHDGDNPTVSAVEVRLNAELAAHWANMGGVTALRAFLLERLQLMKSPLPGSWSEEVNSFVSEFDVLHGVPCTPLKEDPLYDPYVKQSKQIARHFNLDGGVSIENTSRVTIFLNNKLSTKPDLSFVDTTKRRDVKESDDEINYAHVCTVWDAKRDVDKITAPGLQLGMYARRILAKQFGRRFVITFAMSGTHMRLFAFDRCGVMYSDKVDVREHQDIFVLAVLTSVATSPIIGMDPTIEEPTISTTPCWTISLPDPTVVGNFKYVRPFLVKGQPVVAGHTVRGRSTICWKTSDGLYIIKDYWRAQDRLFEAEFLKELAGINGVGQLRAYQDNLCRVSAVRGAGHFLNDAARQQGTATEIPDRIQCRQVLDWYTGDLSYAPNPLAMLIAFRDAVVTETCCSRWTSYTATDGALGLALGHLIDVDVAKKFQDLFDKNATAGDLRTGTRMYQSVKVLRGDPNTYGVHDHMDDLETFFYSLTHLSTVFTTRAVNIESRLCLGETTLVGLL</sequence>
<name>A0ACB8R809_9AGAM</name>
<evidence type="ECO:0000313" key="2">
    <source>
        <dbReference type="Proteomes" id="UP000814033"/>
    </source>
</evidence>
<organism evidence="1 2">
    <name type="scientific">Auriscalpium vulgare</name>
    <dbReference type="NCBI Taxonomy" id="40419"/>
    <lineage>
        <taxon>Eukaryota</taxon>
        <taxon>Fungi</taxon>
        <taxon>Dikarya</taxon>
        <taxon>Basidiomycota</taxon>
        <taxon>Agaricomycotina</taxon>
        <taxon>Agaricomycetes</taxon>
        <taxon>Russulales</taxon>
        <taxon>Auriscalpiaceae</taxon>
        <taxon>Auriscalpium</taxon>
    </lineage>
</organism>
<keyword evidence="2" id="KW-1185">Reference proteome</keyword>